<keyword evidence="5" id="KW-1185">Reference proteome</keyword>
<evidence type="ECO:0000313" key="5">
    <source>
        <dbReference type="Proteomes" id="UP000054408"/>
    </source>
</evidence>
<dbReference type="Pfam" id="PF18503">
    <property type="entry name" value="RPN6_C_helix"/>
    <property type="match status" value="1"/>
</dbReference>
<evidence type="ECO:0000256" key="2">
    <source>
        <dbReference type="ARBA" id="ARBA00022942"/>
    </source>
</evidence>
<dbReference type="SUPFAM" id="SSF48452">
    <property type="entry name" value="TPR-like"/>
    <property type="match status" value="1"/>
</dbReference>
<dbReference type="InterPro" id="IPR050871">
    <property type="entry name" value="26S_Proteasome/COP9_Components"/>
</dbReference>
<organism evidence="4 5">
    <name type="scientific">Thecamonas trahens ATCC 50062</name>
    <dbReference type="NCBI Taxonomy" id="461836"/>
    <lineage>
        <taxon>Eukaryota</taxon>
        <taxon>Apusozoa</taxon>
        <taxon>Apusomonadida</taxon>
        <taxon>Apusomonadidae</taxon>
        <taxon>Thecamonas</taxon>
    </lineage>
</organism>
<dbReference type="GeneID" id="25565086"/>
<dbReference type="SMART" id="SM00753">
    <property type="entry name" value="PAM"/>
    <property type="match status" value="1"/>
</dbReference>
<dbReference type="Gene3D" id="1.25.40.570">
    <property type="match status" value="1"/>
</dbReference>
<evidence type="ECO:0000256" key="1">
    <source>
        <dbReference type="ARBA" id="ARBA00007454"/>
    </source>
</evidence>
<evidence type="ECO:0000259" key="3">
    <source>
        <dbReference type="PROSITE" id="PS50250"/>
    </source>
</evidence>
<dbReference type="SUPFAM" id="SSF46785">
    <property type="entry name" value="Winged helix' DNA-binding domain"/>
    <property type="match status" value="1"/>
</dbReference>
<dbReference type="GO" id="GO:0000502">
    <property type="term" value="C:proteasome complex"/>
    <property type="evidence" value="ECO:0007669"/>
    <property type="project" value="UniProtKB-KW"/>
</dbReference>
<evidence type="ECO:0000313" key="4">
    <source>
        <dbReference type="EMBL" id="KNC49995.1"/>
    </source>
</evidence>
<dbReference type="STRING" id="461836.A0A0L0DCL9"/>
<comment type="similarity">
    <text evidence="1">Belongs to the proteasome subunit S9 family.</text>
</comment>
<dbReference type="InterPro" id="IPR040780">
    <property type="entry name" value="Rpn6_C_helix"/>
</dbReference>
<dbReference type="PROSITE" id="PS50250">
    <property type="entry name" value="PCI"/>
    <property type="match status" value="1"/>
</dbReference>
<dbReference type="PANTHER" id="PTHR10678">
    <property type="entry name" value="26S PROTEASOME NON-ATPASE REGULATORY SUBUNIT 11/COP9 SIGNALOSOME COMPLEX SUBUNIT 2"/>
    <property type="match status" value="1"/>
</dbReference>
<dbReference type="eggNOG" id="KOG1463">
    <property type="taxonomic scope" value="Eukaryota"/>
</dbReference>
<dbReference type="SMART" id="SM00088">
    <property type="entry name" value="PINT"/>
    <property type="match status" value="1"/>
</dbReference>
<protein>
    <submittedName>
        <fullName evidence="4">26S proteasome regulatory subunit</fullName>
    </submittedName>
</protein>
<dbReference type="Pfam" id="PF18055">
    <property type="entry name" value="RPN6_N"/>
    <property type="match status" value="1"/>
</dbReference>
<reference evidence="4 5" key="1">
    <citation type="submission" date="2010-05" db="EMBL/GenBank/DDBJ databases">
        <title>The Genome Sequence of Thecamonas trahens ATCC 50062.</title>
        <authorList>
            <consortium name="The Broad Institute Genome Sequencing Platform"/>
            <person name="Russ C."/>
            <person name="Cuomo C."/>
            <person name="Shea T."/>
            <person name="Young S.K."/>
            <person name="Zeng Q."/>
            <person name="Koehrsen M."/>
            <person name="Haas B."/>
            <person name="Borodovsky M."/>
            <person name="Guigo R."/>
            <person name="Alvarado L."/>
            <person name="Berlin A."/>
            <person name="Bochicchio J."/>
            <person name="Borenstein D."/>
            <person name="Chapman S."/>
            <person name="Chen Z."/>
            <person name="Freedman E."/>
            <person name="Gellesch M."/>
            <person name="Goldberg J."/>
            <person name="Griggs A."/>
            <person name="Gujja S."/>
            <person name="Heilman E."/>
            <person name="Heiman D."/>
            <person name="Hepburn T."/>
            <person name="Howarth C."/>
            <person name="Jen D."/>
            <person name="Larson L."/>
            <person name="Mehta T."/>
            <person name="Park D."/>
            <person name="Pearson M."/>
            <person name="Roberts A."/>
            <person name="Saif S."/>
            <person name="Shenoy N."/>
            <person name="Sisk P."/>
            <person name="Stolte C."/>
            <person name="Sykes S."/>
            <person name="Thomson T."/>
            <person name="Walk T."/>
            <person name="White J."/>
            <person name="Yandava C."/>
            <person name="Burger G."/>
            <person name="Gray M.W."/>
            <person name="Holland P.W.H."/>
            <person name="King N."/>
            <person name="Lang F.B.F."/>
            <person name="Roger A.J."/>
            <person name="Ruiz-Trillo I."/>
            <person name="Lander E."/>
            <person name="Nusbaum C."/>
        </authorList>
    </citation>
    <scope>NUCLEOTIDE SEQUENCE [LARGE SCALE GENOMIC DNA]</scope>
    <source>
        <strain evidence="4 5">ATCC 50062</strain>
    </source>
</reference>
<keyword evidence="2 4" id="KW-0647">Proteasome</keyword>
<accession>A0A0L0DCL9</accession>
<proteinExistence type="inferred from homology"/>
<name>A0A0L0DCL9_THETB</name>
<dbReference type="RefSeq" id="XP_013757164.1">
    <property type="nucleotide sequence ID" value="XM_013901710.1"/>
</dbReference>
<dbReference type="InterPro" id="IPR040773">
    <property type="entry name" value="Rpn6_N"/>
</dbReference>
<dbReference type="Proteomes" id="UP000054408">
    <property type="component" value="Unassembled WGS sequence"/>
</dbReference>
<dbReference type="AlphaFoldDB" id="A0A0L0DCL9"/>
<dbReference type="InterPro" id="IPR036390">
    <property type="entry name" value="WH_DNA-bd_sf"/>
</dbReference>
<dbReference type="EMBL" id="GL349459">
    <property type="protein sequence ID" value="KNC49995.1"/>
    <property type="molecule type" value="Genomic_DNA"/>
</dbReference>
<dbReference type="InterPro" id="IPR011990">
    <property type="entry name" value="TPR-like_helical_dom_sf"/>
</dbReference>
<sequence>MAASYEAVKETFERANAEKEINPAAAVTKYRSLLELNPKDDPEKIAEQALVALGEVLVAQGDAGAIVELFEVVKGMAEMMSKARTAKIVRMMLTVLGKVDEGSVLSVSVAEGLIEWAKETGRKFLRQRLEASLAGMYADAGEYSKSLTLLAPVLKEVKKLEDKLLLVELHLVESRVHHALRNLPKAKASLTSARTSSTAVFCPPLMQAQIESQAGVLQAEEKDYKTAYSYFFEAFEGYASLAAMPELNTEPLAVASLKYMLLCKVMMDKPQEVTSVVNNKAVLKFSGDHVTAMQAIAAAAIDRSLHKFQAAIDEYPSHLAEDPVIAAHLKTLYDSLFEANLLRIIEPYTSVQVAHIAQTIALPLDVVESKLSKMILDGKLSGVLDQDVDALIVYDEPKQDKALAASLDVIDNMSQVVDSLFNKVNNLS</sequence>
<gene>
    <name evidence="4" type="ORF">AMSG_05752</name>
</gene>
<dbReference type="OrthoDB" id="1418352at2759"/>
<dbReference type="OMA" id="ESKIYHA"/>
<dbReference type="Pfam" id="PF01399">
    <property type="entry name" value="PCI"/>
    <property type="match status" value="1"/>
</dbReference>
<dbReference type="InterPro" id="IPR000717">
    <property type="entry name" value="PCI_dom"/>
</dbReference>
<feature type="domain" description="PCI" evidence="3">
    <location>
        <begin position="230"/>
        <end position="398"/>
    </location>
</feature>